<dbReference type="EMBL" id="CP010868">
    <property type="protein sequence ID" value="AJM92697.1"/>
    <property type="molecule type" value="Genomic_DNA"/>
</dbReference>
<dbReference type="InterPro" id="IPR051396">
    <property type="entry name" value="Bact_Antivir_Def_Nuclease"/>
</dbReference>
<name>A0A0C5CBX4_9ARCH</name>
<gene>
    <name evidence="2" type="ORF">NPIRD3C_1485</name>
</gene>
<dbReference type="Pfam" id="PF13175">
    <property type="entry name" value="AAA_15"/>
    <property type="match status" value="1"/>
</dbReference>
<dbReference type="PANTHER" id="PTHR43581">
    <property type="entry name" value="ATP/GTP PHOSPHATASE"/>
    <property type="match status" value="1"/>
</dbReference>
<dbReference type="SUPFAM" id="SSF52540">
    <property type="entry name" value="P-loop containing nucleoside triphosphate hydrolases"/>
    <property type="match status" value="1"/>
</dbReference>
<dbReference type="HOGENOM" id="CLU_022180_0_0_2"/>
<reference evidence="3" key="1">
    <citation type="submission" date="2015-02" db="EMBL/GenBank/DDBJ databases">
        <title>Characterization of two novel Thaumarchaeota isolated from the Northern Adriatic Sea.</title>
        <authorList>
            <person name="Bayer B."/>
            <person name="Vojvoda J."/>
            <person name="Offre P."/>
            <person name="Srivastava A."/>
            <person name="Elisabeth N."/>
            <person name="Garcia J.A.L."/>
            <person name="Schleper C."/>
            <person name="Herndl G.J."/>
        </authorList>
    </citation>
    <scope>NUCLEOTIDE SEQUENCE [LARGE SCALE GENOMIC DNA]</scope>
    <source>
        <strain evidence="3">D3C</strain>
    </source>
</reference>
<dbReference type="STRING" id="1582439.NPIRD3C_1485"/>
<evidence type="ECO:0000313" key="3">
    <source>
        <dbReference type="Proteomes" id="UP000032027"/>
    </source>
</evidence>
<dbReference type="AlphaFoldDB" id="A0A0C5CBX4"/>
<sequence length="693" mass="79389">MITIPFSIPCTQNVCLRLIKFRIFRYRSIEDSGEIPVDEKITTFVGINESGKTNALRALRKLNNKADTKFNRLTEQPVWHFRNFDENEIFITATFSIEKAERDEIKEIDENYGNLQEISFSRKKNMDLICHFEENDQLAIPYSKFNVEYIQPIKSIIEGINVTTFENGEALVNNVLSSIEQIGEGLEDDLNVRKQSILDQIKTKIDAVTPHLDAISPHHDNSEIETILKKIEDDVKPDNGEEVKNFLISKLPRFIYFENIGVLDSRINLQTLVDDIKTGDLTEQELTAKTLLDLANLDAIELLKLSSEEKKSQPRIIQDKDTLSQLCNQASLSLSREMDDIWNQNEHDVQIEVNGNFLRLWVTNRQDRLRLQLEERSRGYQWYFSFYVVFNVESEGRHKDSILLLDEPALFLHALGQEDFLTKALPQLSQKNQIIYTTHSPFLLDLTKPFSIHTVTLDKESSRRESHISKEHWATDRDALFPLQSAVGYHLAQSMFIGKNSMIVEGLTDFWLLSSASAVFEANGKAGFNKNFVFSPAGGGTKTIILAKTYVSQELNVGVLLDSDNEGKITKEKLVREQILKSNKILTLGDVLEKQGVTMSLEDIFPEDYYLKFVKQAYKDVIGEKEIKLESDNPMMVKRVESYFSKNQLGKFDKTKPALEITKEFGKTDLEKLPSELIANLEKIFSSVNTIMK</sequence>
<reference evidence="2 3" key="2">
    <citation type="journal article" date="2016" name="ISME J.">
        <title>Physiological and genomic characterization of two novel marine thaumarchaeal strains indicates niche differentiation.</title>
        <authorList>
            <person name="Bayer B."/>
            <person name="Vojvoda J."/>
            <person name="Offre P."/>
            <person name="Alves R.J."/>
            <person name="Elisabeth N.H."/>
            <person name="Garcia J.A."/>
            <person name="Volland J.M."/>
            <person name="Srivastava A."/>
            <person name="Schleper C."/>
            <person name="Herndl G.J."/>
        </authorList>
    </citation>
    <scope>NUCLEOTIDE SEQUENCE [LARGE SCALE GENOMIC DNA]</scope>
    <source>
        <strain evidence="2 3">D3C</strain>
    </source>
</reference>
<reference evidence="2 3" key="3">
    <citation type="journal article" date="2019" name="Int. J. Syst. Evol. Microbiol.">
        <title>Nitrosopumilus adriaticus sp. nov. and Nitrosopumilus piranensis sp. nov., two ammonia-oxidizing archaea from the Adriatic Sea and members of the class Nitrososphaeria.</title>
        <authorList>
            <person name="Bayer B."/>
            <person name="Vojvoda J."/>
            <person name="Reinthaler T."/>
            <person name="Reyes C."/>
            <person name="Pinto M."/>
            <person name="Herndl G.J."/>
        </authorList>
    </citation>
    <scope>NUCLEOTIDE SEQUENCE [LARGE SCALE GENOMIC DNA]</scope>
    <source>
        <strain evidence="2 3">D3C</strain>
    </source>
</reference>
<evidence type="ECO:0000259" key="1">
    <source>
        <dbReference type="Pfam" id="PF13175"/>
    </source>
</evidence>
<dbReference type="InterPro" id="IPR027417">
    <property type="entry name" value="P-loop_NTPase"/>
</dbReference>
<dbReference type="PATRIC" id="fig|1582439.9.peg.1533"/>
<feature type="domain" description="Endonuclease GajA/Old nuclease/RecF-like AAA" evidence="1">
    <location>
        <begin position="20"/>
        <end position="443"/>
    </location>
</feature>
<accession>A0A0C5CBX4</accession>
<dbReference type="PANTHER" id="PTHR43581:SF3">
    <property type="entry name" value="AAA+ ATPASE DOMAIN-CONTAINING PROTEIN"/>
    <property type="match status" value="1"/>
</dbReference>
<proteinExistence type="predicted"/>
<keyword evidence="3" id="KW-1185">Reference proteome</keyword>
<organism evidence="2 3">
    <name type="scientific">Nitrosopumilus piranensis</name>
    <dbReference type="NCBI Taxonomy" id="1582439"/>
    <lineage>
        <taxon>Archaea</taxon>
        <taxon>Nitrososphaerota</taxon>
        <taxon>Nitrososphaeria</taxon>
        <taxon>Nitrosopumilales</taxon>
        <taxon>Nitrosopumilaceae</taxon>
        <taxon>Nitrosopumilus</taxon>
    </lineage>
</organism>
<dbReference type="Gene3D" id="3.40.50.300">
    <property type="entry name" value="P-loop containing nucleotide triphosphate hydrolases"/>
    <property type="match status" value="1"/>
</dbReference>
<dbReference type="InterPro" id="IPR041685">
    <property type="entry name" value="AAA_GajA/Old/RecF-like"/>
</dbReference>
<evidence type="ECO:0000313" key="2">
    <source>
        <dbReference type="EMBL" id="AJM92697.1"/>
    </source>
</evidence>
<protein>
    <recommendedName>
        <fullName evidence="1">Endonuclease GajA/Old nuclease/RecF-like AAA domain-containing protein</fullName>
    </recommendedName>
</protein>
<dbReference type="KEGG" id="nid:NPIRD3C_1485"/>
<dbReference type="Proteomes" id="UP000032027">
    <property type="component" value="Chromosome"/>
</dbReference>